<dbReference type="AlphaFoldDB" id="A0A223NPY0"/>
<evidence type="ECO:0000313" key="2">
    <source>
        <dbReference type="EMBL" id="ASU31959.1"/>
    </source>
</evidence>
<gene>
    <name evidence="2" type="ORF">MuYL_0056</name>
</gene>
<proteinExistence type="predicted"/>
<evidence type="ECO:0000313" key="3">
    <source>
        <dbReference type="Proteomes" id="UP000215002"/>
    </source>
</evidence>
<protein>
    <recommendedName>
        <fullName evidence="4">CcoQ/FixQ family Cbb3-type cytochrome c oxidase assembly chaperone</fullName>
    </recommendedName>
</protein>
<sequence length="63" mass="7381">MFKQFTENLTGNQMYLIFSLGIFLVFFIVVTILLIRLRKQHVDYMSDLPLDDSTLNKPQTLKA</sequence>
<keyword evidence="1" id="KW-0812">Transmembrane</keyword>
<dbReference type="EMBL" id="CP022743">
    <property type="protein sequence ID" value="ASU31959.1"/>
    <property type="molecule type" value="Genomic_DNA"/>
</dbReference>
<keyword evidence="3" id="KW-1185">Reference proteome</keyword>
<organism evidence="2 3">
    <name type="scientific">Mucilaginibacter xinganensis</name>
    <dbReference type="NCBI Taxonomy" id="1234841"/>
    <lineage>
        <taxon>Bacteria</taxon>
        <taxon>Pseudomonadati</taxon>
        <taxon>Bacteroidota</taxon>
        <taxon>Sphingobacteriia</taxon>
        <taxon>Sphingobacteriales</taxon>
        <taxon>Sphingobacteriaceae</taxon>
        <taxon>Mucilaginibacter</taxon>
    </lineage>
</organism>
<reference evidence="2 3" key="1">
    <citation type="submission" date="2017-08" db="EMBL/GenBank/DDBJ databases">
        <title>Complete genome sequence of Mucilaginibacter sp. strain BJC16-A31.</title>
        <authorList>
            <consortium name="Henan University of Science and Technology"/>
            <person name="You X."/>
        </authorList>
    </citation>
    <scope>NUCLEOTIDE SEQUENCE [LARGE SCALE GENOMIC DNA]</scope>
    <source>
        <strain evidence="2 3">BJC16-A31</strain>
    </source>
</reference>
<accession>A0A223NPY0</accession>
<keyword evidence="1" id="KW-1133">Transmembrane helix</keyword>
<dbReference type="RefSeq" id="WP_094568618.1">
    <property type="nucleotide sequence ID" value="NZ_CP022743.1"/>
</dbReference>
<name>A0A223NPY0_9SPHI</name>
<keyword evidence="1" id="KW-0472">Membrane</keyword>
<dbReference type="OrthoDB" id="1495084at2"/>
<evidence type="ECO:0008006" key="4">
    <source>
        <dbReference type="Google" id="ProtNLM"/>
    </source>
</evidence>
<dbReference type="Proteomes" id="UP000215002">
    <property type="component" value="Chromosome"/>
</dbReference>
<evidence type="ECO:0000256" key="1">
    <source>
        <dbReference type="SAM" id="Phobius"/>
    </source>
</evidence>
<feature type="transmembrane region" description="Helical" evidence="1">
    <location>
        <begin position="15"/>
        <end position="35"/>
    </location>
</feature>
<dbReference type="KEGG" id="muc:MuYL_0056"/>